<dbReference type="EMBL" id="DF977485">
    <property type="protein sequence ID" value="GAP89462.1"/>
    <property type="molecule type" value="Genomic_DNA"/>
</dbReference>
<reference evidence="3" key="1">
    <citation type="submission" date="2016-03" db="EMBL/GenBank/DDBJ databases">
        <title>Draft genome sequence of Rosellinia necatrix.</title>
        <authorList>
            <person name="Kanematsu S."/>
        </authorList>
    </citation>
    <scope>NUCLEOTIDE SEQUENCE [LARGE SCALE GENOMIC DNA]</scope>
    <source>
        <strain evidence="3">W97</strain>
    </source>
</reference>
<dbReference type="InterPro" id="IPR058525">
    <property type="entry name" value="DUF8212"/>
</dbReference>
<proteinExistence type="predicted"/>
<protein>
    <submittedName>
        <fullName evidence="3">Putative het domain-containing protein</fullName>
    </submittedName>
</protein>
<gene>
    <name evidence="3" type="ORF">SAMD00023353_4001040</name>
</gene>
<organism evidence="3">
    <name type="scientific">Rosellinia necatrix</name>
    <name type="common">White root-rot fungus</name>
    <dbReference type="NCBI Taxonomy" id="77044"/>
    <lineage>
        <taxon>Eukaryota</taxon>
        <taxon>Fungi</taxon>
        <taxon>Dikarya</taxon>
        <taxon>Ascomycota</taxon>
        <taxon>Pezizomycotina</taxon>
        <taxon>Sordariomycetes</taxon>
        <taxon>Xylariomycetidae</taxon>
        <taxon>Xylariales</taxon>
        <taxon>Xylariaceae</taxon>
        <taxon>Rosellinia</taxon>
    </lineage>
</organism>
<feature type="domain" description="DUF8212" evidence="2">
    <location>
        <begin position="264"/>
        <end position="360"/>
    </location>
</feature>
<dbReference type="STRING" id="77044.A0A1W2TMB1"/>
<dbReference type="OMA" id="ISVACRM"/>
<evidence type="ECO:0000313" key="4">
    <source>
        <dbReference type="Proteomes" id="UP000054516"/>
    </source>
</evidence>
<dbReference type="Proteomes" id="UP000054516">
    <property type="component" value="Unassembled WGS sequence"/>
</dbReference>
<sequence length="379" mass="43629">MRLLNVDSKELHEIPDSTLTKTKYAILSHRWEERGEITFRDLGNLDDPQLRTSYEKIDGCCRQAKADGLAWVWIDTCCINKDSSAELSEAINSMFRWYEDAEVCYVYLSDVPSGEIPWLPDSSFRKSLWFTRGWTLQELLAPRYKVFYDKNWSLIGAVHNSDYEIHCVEQLEVGHHPQKSLQRNSWRYLPNPSMPTVDLTDAIHETTGIDRQVITNNRKLYTVHAAEKMDWASCRKTTRPEDIAYCLLGIFGVNMPPLYGEGGRAFLRLQKEIIHNTYDHSIFSWGLGGYQLDNRDCPHWDFLARHPDAFRGFSRTINTFRTGGALKSESDISVFQTKRHYSLTNLGLQIELPLIPLNCASKEAGEEGKKIQCHSLLDS</sequence>
<dbReference type="PANTHER" id="PTHR10622">
    <property type="entry name" value="HET DOMAIN-CONTAINING PROTEIN"/>
    <property type="match status" value="1"/>
</dbReference>
<evidence type="ECO:0000259" key="2">
    <source>
        <dbReference type="Pfam" id="PF26640"/>
    </source>
</evidence>
<dbReference type="AlphaFoldDB" id="A0A1W2TMB1"/>
<accession>A0A1W2TMB1</accession>
<dbReference type="PANTHER" id="PTHR10622:SF10">
    <property type="entry name" value="HET DOMAIN-CONTAINING PROTEIN"/>
    <property type="match status" value="1"/>
</dbReference>
<name>A0A1W2TMB1_ROSNE</name>
<dbReference type="Pfam" id="PF06985">
    <property type="entry name" value="HET"/>
    <property type="match status" value="1"/>
</dbReference>
<evidence type="ECO:0000313" key="3">
    <source>
        <dbReference type="EMBL" id="GAP89462.1"/>
    </source>
</evidence>
<dbReference type="Pfam" id="PF26640">
    <property type="entry name" value="DUF8212"/>
    <property type="match status" value="1"/>
</dbReference>
<dbReference type="OrthoDB" id="674604at2759"/>
<feature type="domain" description="Heterokaryon incompatibility" evidence="1">
    <location>
        <begin position="24"/>
        <end position="110"/>
    </location>
</feature>
<dbReference type="InterPro" id="IPR010730">
    <property type="entry name" value="HET"/>
</dbReference>
<keyword evidence="4" id="KW-1185">Reference proteome</keyword>
<evidence type="ECO:0000259" key="1">
    <source>
        <dbReference type="Pfam" id="PF06985"/>
    </source>
</evidence>